<feature type="region of interest" description="Uridylyltransferase" evidence="7">
    <location>
        <begin position="1"/>
        <end position="555"/>
    </location>
</feature>
<feature type="compositionally biased region" description="Gly residues" evidence="8">
    <location>
        <begin position="136"/>
        <end position="146"/>
    </location>
</feature>
<keyword evidence="5 7" id="KW-0460">Magnesium</keyword>
<dbReference type="SUPFAM" id="SSF81301">
    <property type="entry name" value="Nucleotidyltransferase"/>
    <property type="match status" value="1"/>
</dbReference>
<dbReference type="Pfam" id="PF01966">
    <property type="entry name" value="HD"/>
    <property type="match status" value="1"/>
</dbReference>
<dbReference type="Gene3D" id="3.30.460.10">
    <property type="entry name" value="Beta Polymerase, domain 2"/>
    <property type="match status" value="1"/>
</dbReference>
<dbReference type="Proteomes" id="UP000829494">
    <property type="component" value="Chromosome"/>
</dbReference>
<dbReference type="EMBL" id="CP094298">
    <property type="protein sequence ID" value="UNZ02708.1"/>
    <property type="molecule type" value="Genomic_DNA"/>
</dbReference>
<keyword evidence="6 7" id="KW-0511">Multifunctional enzyme</keyword>
<dbReference type="NCBIfam" id="NF002895">
    <property type="entry name" value="PRK03381.1"/>
    <property type="match status" value="1"/>
</dbReference>
<dbReference type="Gene3D" id="1.10.3210.10">
    <property type="entry name" value="Hypothetical protein af1432"/>
    <property type="match status" value="1"/>
</dbReference>
<feature type="compositionally biased region" description="Basic and acidic residues" evidence="8">
    <location>
        <begin position="78"/>
        <end position="94"/>
    </location>
</feature>
<comment type="activity regulation">
    <text evidence="7">Uridylyltransferase (UTase) activity is inhibited by glutamine, while glutamine activates uridylyl-removing (UR) activity.</text>
</comment>
<keyword evidence="12" id="KW-1185">Reference proteome</keyword>
<protein>
    <recommendedName>
        <fullName evidence="7">Bifunctional uridylyltransferase/uridylyl-removing enzyme</fullName>
        <shortName evidence="7">UTase/UR</shortName>
    </recommendedName>
    <alternativeName>
        <fullName evidence="7">Bifunctional [protein-PII] modification enzyme</fullName>
    </alternativeName>
    <alternativeName>
        <fullName evidence="7">Bifunctional nitrogen sensor protein</fullName>
    </alternativeName>
    <domain>
        <recommendedName>
            <fullName evidence="7">[Protein-PII] uridylyltransferase</fullName>
            <shortName evidence="7">PII uridylyltransferase</shortName>
            <shortName evidence="7">UTase</shortName>
            <ecNumber evidence="7">2.7.7.59</ecNumber>
        </recommendedName>
    </domain>
    <domain>
        <recommendedName>
            <fullName evidence="7">[Protein-PII]-UMP uridylyl-removing enzyme</fullName>
            <shortName evidence="7">UR</shortName>
            <ecNumber evidence="7">3.1.4.-</ecNumber>
        </recommendedName>
    </domain>
</protein>
<feature type="region of interest" description="Disordered" evidence="8">
    <location>
        <begin position="981"/>
        <end position="1000"/>
    </location>
</feature>
<feature type="compositionally biased region" description="Basic and acidic residues" evidence="8">
    <location>
        <begin position="192"/>
        <end position="207"/>
    </location>
</feature>
<feature type="compositionally biased region" description="Basic and acidic residues" evidence="8">
    <location>
        <begin position="1"/>
        <end position="18"/>
    </location>
</feature>
<evidence type="ECO:0000259" key="9">
    <source>
        <dbReference type="PROSITE" id="PS51671"/>
    </source>
</evidence>
<dbReference type="SMART" id="SM00471">
    <property type="entry name" value="HDc"/>
    <property type="match status" value="1"/>
</dbReference>
<dbReference type="InterPro" id="IPR043519">
    <property type="entry name" value="NT_sf"/>
</dbReference>
<dbReference type="CDD" id="cd05401">
    <property type="entry name" value="NT_GlnE_GlnD_like"/>
    <property type="match status" value="1"/>
</dbReference>
<evidence type="ECO:0000256" key="3">
    <source>
        <dbReference type="ARBA" id="ARBA00022737"/>
    </source>
</evidence>
<dbReference type="InterPro" id="IPR010043">
    <property type="entry name" value="UTase/UR"/>
</dbReference>
<evidence type="ECO:0000256" key="4">
    <source>
        <dbReference type="ARBA" id="ARBA00022801"/>
    </source>
</evidence>
<dbReference type="CDD" id="cd00077">
    <property type="entry name" value="HDc"/>
    <property type="match status" value="1"/>
</dbReference>
<comment type="caution">
    <text evidence="7">Lacks conserved residue(s) required for the propagation of feature annotation.</text>
</comment>
<accession>A0ABY3YYZ4</accession>
<dbReference type="PANTHER" id="PTHR47320:SF1">
    <property type="entry name" value="BIFUNCTIONAL URIDYLYLTRANSFERASE_URIDYLYL-REMOVING ENZYME"/>
    <property type="match status" value="1"/>
</dbReference>
<dbReference type="HAMAP" id="MF_00277">
    <property type="entry name" value="PII_uridylyl_transf"/>
    <property type="match status" value="1"/>
</dbReference>
<feature type="region of interest" description="Disordered" evidence="8">
    <location>
        <begin position="1"/>
        <end position="245"/>
    </location>
</feature>
<feature type="compositionally biased region" description="Basic and acidic residues" evidence="8">
    <location>
        <begin position="214"/>
        <end position="224"/>
    </location>
</feature>
<dbReference type="InterPro" id="IPR013546">
    <property type="entry name" value="PII_UdlTrfase/GS_AdlTrfase"/>
</dbReference>
<comment type="cofactor">
    <cofactor evidence="7">
        <name>Mg(2+)</name>
        <dbReference type="ChEBI" id="CHEBI:18420"/>
    </cofactor>
</comment>
<dbReference type="SUPFAM" id="SSF55021">
    <property type="entry name" value="ACT-like"/>
    <property type="match status" value="1"/>
</dbReference>
<comment type="function">
    <text evidence="7">Modifies, by uridylylation and deuridylylation, the PII regulatory proteins (GlnB and homologs), in response to the nitrogen status of the cell that GlnD senses through the glutamine level. Under low glutamine levels, catalyzes the conversion of the PII proteins and UTP to PII-UMP and PPi, while under higher glutamine levels, GlnD hydrolyzes PII-UMP to PII and UMP (deuridylylation). Thus, controls uridylylation state and activity of the PII proteins, and plays an important role in the regulation of nitrogen metabolism.</text>
</comment>
<dbReference type="NCBIfam" id="TIGR01693">
    <property type="entry name" value="UTase_glnD"/>
    <property type="match status" value="1"/>
</dbReference>
<comment type="domain">
    <text evidence="7">Has four distinct domains: an N-terminal nucleotidyltransferase (NT) domain responsible for UTase activity, a central HD domain that encodes UR activity, and two C-terminal ACT domains that seem to have a role in glutamine sensing.</text>
</comment>
<evidence type="ECO:0000313" key="12">
    <source>
        <dbReference type="Proteomes" id="UP000829494"/>
    </source>
</evidence>
<feature type="compositionally biased region" description="Gly residues" evidence="8">
    <location>
        <begin position="19"/>
        <end position="35"/>
    </location>
</feature>
<evidence type="ECO:0000256" key="2">
    <source>
        <dbReference type="ARBA" id="ARBA00022695"/>
    </source>
</evidence>
<evidence type="ECO:0000256" key="1">
    <source>
        <dbReference type="ARBA" id="ARBA00022679"/>
    </source>
</evidence>
<dbReference type="InterPro" id="IPR002912">
    <property type="entry name" value="ACT_dom"/>
</dbReference>
<dbReference type="InterPro" id="IPR003607">
    <property type="entry name" value="HD/PDEase_dom"/>
</dbReference>
<dbReference type="PANTHER" id="PTHR47320">
    <property type="entry name" value="BIFUNCTIONAL URIDYLYLTRANSFERASE/URIDYLYL-REMOVING ENZYME"/>
    <property type="match status" value="1"/>
</dbReference>
<feature type="domain" description="ACT" evidence="9">
    <location>
        <begin position="1005"/>
        <end position="1075"/>
    </location>
</feature>
<proteinExistence type="inferred from homology"/>
<dbReference type="SUPFAM" id="SSF109604">
    <property type="entry name" value="HD-domain/PDEase-like"/>
    <property type="match status" value="1"/>
</dbReference>
<reference evidence="11 12" key="1">
    <citation type="submission" date="2022-03" db="EMBL/GenBank/DDBJ databases">
        <title>Complete genome of Streptomyces rimosus ssp. rimosus R7 (=ATCC 10970).</title>
        <authorList>
            <person name="Beganovic S."/>
            <person name="Ruckert C."/>
            <person name="Busche T."/>
            <person name="Kalinowski J."/>
            <person name="Wittmann C."/>
        </authorList>
    </citation>
    <scope>NUCLEOTIDE SEQUENCE [LARGE SCALE GENOMIC DNA]</scope>
    <source>
        <strain evidence="11 12">R7</strain>
    </source>
</reference>
<evidence type="ECO:0000256" key="6">
    <source>
        <dbReference type="ARBA" id="ARBA00023268"/>
    </source>
</evidence>
<comment type="catalytic activity">
    <reaction evidence="7">
        <text>[protein-PII]-uridylyl-L-tyrosine + H2O = [protein-PII]-L-tyrosine + UMP + H(+)</text>
        <dbReference type="Rhea" id="RHEA:48600"/>
        <dbReference type="Rhea" id="RHEA-COMP:12147"/>
        <dbReference type="Rhea" id="RHEA-COMP:12148"/>
        <dbReference type="ChEBI" id="CHEBI:15377"/>
        <dbReference type="ChEBI" id="CHEBI:15378"/>
        <dbReference type="ChEBI" id="CHEBI:46858"/>
        <dbReference type="ChEBI" id="CHEBI:57865"/>
        <dbReference type="ChEBI" id="CHEBI:90602"/>
    </reaction>
</comment>
<dbReference type="GO" id="GO:0016779">
    <property type="term" value="F:nucleotidyltransferase activity"/>
    <property type="evidence" value="ECO:0007669"/>
    <property type="project" value="UniProtKB-KW"/>
</dbReference>
<dbReference type="InterPro" id="IPR006674">
    <property type="entry name" value="HD_domain"/>
</dbReference>
<evidence type="ECO:0000256" key="7">
    <source>
        <dbReference type="HAMAP-Rule" id="MF_00277"/>
    </source>
</evidence>
<dbReference type="PROSITE" id="PS51671">
    <property type="entry name" value="ACT"/>
    <property type="match status" value="1"/>
</dbReference>
<dbReference type="EC" id="2.7.7.59" evidence="7"/>
<dbReference type="CDD" id="cd04899">
    <property type="entry name" value="ACT_ACR-UUR-like_2"/>
    <property type="match status" value="1"/>
</dbReference>
<feature type="domain" description="HD" evidence="10">
    <location>
        <begin position="672"/>
        <end position="773"/>
    </location>
</feature>
<name>A0ABY3YYZ4_STRRM</name>
<sequence>MRESVEKMAESEGDRSEGEGGAFGARMGAGPGPGAGTSEAGRAGTGAAAADGAGADATTDGEVSPGLLGTEGSYLGTEEGRGGEGGRTELKPEPDFGSGYGPEDGRSDTVPGPGPKDGRPGSGSEDGRPDTEPGSGPEGGRPGSGSGSEDRRPGSGSEDGRPVIEPGSGPEGGRPDTEPGPGFGPGPGPGPEDGRPGSGSEDRRPDTEPGPVPKGDRHGTKGDRPGTNGGHHPAPEGSRPAPESGYSADRLRLLQAPGPGGPERRSALARLTDDWLARLFRSAAGGAEAGSGLALVAVGGYGRGELSPRSDLDLLLLHDGKAGARTVAALADQLWYPVWDLNLALDHSVRTPSEARKAARDDLKVQLGLLDARHLAGDPNLTSALRGTALADWREQAPKRLPELHEMCRERASRQGELQYLLEPDLKEARGGLRDATALRAVAASWLADAPREGLEAAHTRLLDVRDALHLTTGRATDRLALQEQDQVAEALGVLDADVLLRQVYESARTISYASDITWREVGRVLRSRSVRPVLRGLLKGRTAGGGTGRGERSPLAEGVVELDGEAVLARTARPEHDPVLPLRAAAAAAQAGLPLSRHAVRRLRTAATTRPLPVPWPAEAREQLITLLGAGAQTVPVWEALEAEGIVSRLLPDWERVRCRPQRNAVHRWTVDRHLIETAVRASALTRRVHRPDLLLIAALLHDIGKGWPGDHSVSGETIARDMAARIGFDARDVAVIATLVRHHLLLIETATRRDLGDPATVEAVADTVGTIGTLELLHALTEADALATGPAAWSTWRGSLVADLVKRVTARLAGEAVPEGRTMDEPTAEQERLAVEAWRSGGPVLALHTRAEGQGETEYASKAAGADGDVVVDMGTGPDVAPEPEPVGVELLMAVPDQPGVLPTAAGVLAMHRLTVRAADLRSVDPIGEGPVLLLSWRVAAEYGSLPQTVRLRADLVRALDGSLDVPARLAEREQAYARRSRGVQAPPPRVTVAPGSSQSATVIEVRAQDAQGLLHRIGRALEAAGVTVRSAHVSTLGANAVDAFYVTTEKGEPLPDAAATEVAQAVERALKQ</sequence>
<dbReference type="SUPFAM" id="SSF81593">
    <property type="entry name" value="Nucleotidyltransferase substrate binding subunit/domain"/>
    <property type="match status" value="1"/>
</dbReference>
<gene>
    <name evidence="7 11" type="primary">glnD</name>
    <name evidence="11" type="ORF">SRIMR7_11170</name>
</gene>
<evidence type="ECO:0000259" key="10">
    <source>
        <dbReference type="PROSITE" id="PS51831"/>
    </source>
</evidence>
<evidence type="ECO:0000256" key="5">
    <source>
        <dbReference type="ARBA" id="ARBA00022842"/>
    </source>
</evidence>
<comment type="similarity">
    <text evidence="7">Belongs to the GlnD family.</text>
</comment>
<dbReference type="Pfam" id="PF08335">
    <property type="entry name" value="GlnD_UR_UTase"/>
    <property type="match status" value="1"/>
</dbReference>
<feature type="compositionally biased region" description="Low complexity" evidence="8">
    <location>
        <begin position="36"/>
        <end position="61"/>
    </location>
</feature>
<comment type="catalytic activity">
    <reaction evidence="7">
        <text>[protein-PII]-L-tyrosine + UTP = [protein-PII]-uridylyl-L-tyrosine + diphosphate</text>
        <dbReference type="Rhea" id="RHEA:13673"/>
        <dbReference type="Rhea" id="RHEA-COMP:12147"/>
        <dbReference type="Rhea" id="RHEA-COMP:12148"/>
        <dbReference type="ChEBI" id="CHEBI:33019"/>
        <dbReference type="ChEBI" id="CHEBI:46398"/>
        <dbReference type="ChEBI" id="CHEBI:46858"/>
        <dbReference type="ChEBI" id="CHEBI:90602"/>
        <dbReference type="EC" id="2.7.7.59"/>
    </reaction>
</comment>
<evidence type="ECO:0000256" key="8">
    <source>
        <dbReference type="SAM" id="MobiDB-lite"/>
    </source>
</evidence>
<dbReference type="EC" id="3.1.4.-" evidence="7"/>
<dbReference type="PROSITE" id="PS51831">
    <property type="entry name" value="HD"/>
    <property type="match status" value="1"/>
</dbReference>
<keyword evidence="1 7" id="KW-0808">Transferase</keyword>
<keyword evidence="4 7" id="KW-0378">Hydrolase</keyword>
<dbReference type="InterPro" id="IPR045865">
    <property type="entry name" value="ACT-like_dom_sf"/>
</dbReference>
<keyword evidence="2 7" id="KW-0548">Nucleotidyltransferase</keyword>
<feature type="compositionally biased region" description="Basic and acidic residues" evidence="8">
    <location>
        <begin position="148"/>
        <end position="162"/>
    </location>
</feature>
<evidence type="ECO:0000313" key="11">
    <source>
        <dbReference type="EMBL" id="UNZ02708.1"/>
    </source>
</evidence>
<organism evidence="11 12">
    <name type="scientific">Streptomyces rimosus subsp. rimosus</name>
    <dbReference type="NCBI Taxonomy" id="132474"/>
    <lineage>
        <taxon>Bacteria</taxon>
        <taxon>Bacillati</taxon>
        <taxon>Actinomycetota</taxon>
        <taxon>Actinomycetes</taxon>
        <taxon>Kitasatosporales</taxon>
        <taxon>Streptomycetaceae</taxon>
        <taxon>Streptomyces</taxon>
    </lineage>
</organism>
<keyword evidence="3" id="KW-0677">Repeat</keyword>